<accession>A0AA97KH36</accession>
<evidence type="ECO:0000256" key="1">
    <source>
        <dbReference type="ARBA" id="ARBA00004141"/>
    </source>
</evidence>
<dbReference type="InterPro" id="IPR017981">
    <property type="entry name" value="GPCR_2-like_7TM"/>
</dbReference>
<dbReference type="PROSITE" id="PS50261">
    <property type="entry name" value="G_PROTEIN_RECEP_F2_4"/>
    <property type="match status" value="1"/>
</dbReference>
<keyword evidence="4 6" id="KW-0472">Membrane</keyword>
<evidence type="ECO:0000256" key="2">
    <source>
        <dbReference type="ARBA" id="ARBA00022692"/>
    </source>
</evidence>
<comment type="subcellular location">
    <subcellularLocation>
        <location evidence="1">Membrane</location>
        <topology evidence="1">Multi-pass membrane protein</topology>
    </subcellularLocation>
</comment>
<dbReference type="Gene3D" id="1.20.1070.10">
    <property type="entry name" value="Rhodopsin 7-helix transmembrane proteins"/>
    <property type="match status" value="1"/>
</dbReference>
<evidence type="ECO:0000256" key="7">
    <source>
        <dbReference type="SAM" id="SignalP"/>
    </source>
</evidence>
<evidence type="ECO:0000256" key="5">
    <source>
        <dbReference type="ARBA" id="ARBA00023157"/>
    </source>
</evidence>
<evidence type="ECO:0000313" key="11">
    <source>
        <dbReference type="RefSeq" id="XP_054856648.1"/>
    </source>
</evidence>
<dbReference type="InterPro" id="IPR057244">
    <property type="entry name" value="GAIN_B"/>
</dbReference>
<dbReference type="InterPro" id="IPR000203">
    <property type="entry name" value="GPS"/>
</dbReference>
<evidence type="ECO:0000256" key="6">
    <source>
        <dbReference type="SAM" id="Phobius"/>
    </source>
</evidence>
<feature type="transmembrane region" description="Helical" evidence="6">
    <location>
        <begin position="338"/>
        <end position="362"/>
    </location>
</feature>
<keyword evidence="5" id="KW-1015">Disulfide bond</keyword>
<dbReference type="PROSITE" id="PS50221">
    <property type="entry name" value="GAIN_B"/>
    <property type="match status" value="1"/>
</dbReference>
<dbReference type="RefSeq" id="XP_054856648.1">
    <property type="nucleotide sequence ID" value="XM_055000673.1"/>
</dbReference>
<dbReference type="SMART" id="SM00303">
    <property type="entry name" value="GPS"/>
    <property type="match status" value="1"/>
</dbReference>
<dbReference type="PANTHER" id="PTHR12011">
    <property type="entry name" value="ADHESION G-PROTEIN COUPLED RECEPTOR"/>
    <property type="match status" value="1"/>
</dbReference>
<dbReference type="AlphaFoldDB" id="A0AA97KH36"/>
<sequence length="551" mass="61889">MDPGLWICLFACTAFLVELAGVTPSKEVIQNAASGAQEDLGKYEVEEAMRTFKRHLAQDCVSERKERMRAKQNLEKTLLEANMSRENLTVAHQEVQTLIFRIKPKDFRGLNVTSNMLKVNASRKTQTQHAMHFPAALTERFRALPATEMRLTCIYLKTSCLFQDEKNSSLLNDDILGATLGGANITNLSQPVEIRFWHSLSLANHSSMTCVFWMEGRAEGSFGTWSPVGCKTVIQTGIVLCQCYHLTYFAVLLEISPVTLDEGLLVPLTYITSIGCTMSAAACLLTTCLYVCSRKKQHNSTTKIHINLLEALFCLNTSFLVSRLLAPVTSEWPCQVAALFLHYSLLCCLTWMALEGFHLYMLTIRVYNLYIRCYLLKLCAVGWGLPGLAVMTILMINKEAYSIYSVKTSSAYSNSTMCWITSLEVHYFNLIYLSGTVLFNMSILTLVVQQLRRLKAHPHQQKENPCRNVVAVLGLTCLLGATWTLPFVSFGVFSIPQIFLFTVLNSLQGLFICLWYCALRCHSQESLSGGTCHPSWCIAQKRQDSNLESKV</sequence>
<protein>
    <submittedName>
        <fullName evidence="11">Adhesion G-protein coupled receptor G5</fullName>
    </submittedName>
</protein>
<dbReference type="Pfam" id="PF01825">
    <property type="entry name" value="GPS"/>
    <property type="match status" value="1"/>
</dbReference>
<dbReference type="GO" id="GO:0007166">
    <property type="term" value="P:cell surface receptor signaling pathway"/>
    <property type="evidence" value="ECO:0007669"/>
    <property type="project" value="InterPro"/>
</dbReference>
<dbReference type="GO" id="GO:0005886">
    <property type="term" value="C:plasma membrane"/>
    <property type="evidence" value="ECO:0007669"/>
    <property type="project" value="TreeGrafter"/>
</dbReference>
<feature type="transmembrane region" description="Helical" evidence="6">
    <location>
        <begin position="469"/>
        <end position="492"/>
    </location>
</feature>
<organism evidence="10 11">
    <name type="scientific">Eublepharis macularius</name>
    <name type="common">Leopard gecko</name>
    <name type="synonym">Cyrtodactylus macularius</name>
    <dbReference type="NCBI Taxonomy" id="481883"/>
    <lineage>
        <taxon>Eukaryota</taxon>
        <taxon>Metazoa</taxon>
        <taxon>Chordata</taxon>
        <taxon>Craniata</taxon>
        <taxon>Vertebrata</taxon>
        <taxon>Euteleostomi</taxon>
        <taxon>Lepidosauria</taxon>
        <taxon>Squamata</taxon>
        <taxon>Bifurcata</taxon>
        <taxon>Gekkota</taxon>
        <taxon>Eublepharidae</taxon>
        <taxon>Eublepharinae</taxon>
        <taxon>Eublepharis</taxon>
    </lineage>
</organism>
<name>A0AA97KH36_EUBMA</name>
<dbReference type="Pfam" id="PF00002">
    <property type="entry name" value="7tm_2"/>
    <property type="match status" value="1"/>
</dbReference>
<feature type="signal peptide" evidence="7">
    <location>
        <begin position="1"/>
        <end position="19"/>
    </location>
</feature>
<evidence type="ECO:0000313" key="10">
    <source>
        <dbReference type="Proteomes" id="UP001190640"/>
    </source>
</evidence>
<evidence type="ECO:0000259" key="8">
    <source>
        <dbReference type="PROSITE" id="PS50221"/>
    </source>
</evidence>
<feature type="domain" description="GAIN-B" evidence="8">
    <location>
        <begin position="108"/>
        <end position="259"/>
    </location>
</feature>
<dbReference type="KEGG" id="emc:129344156"/>
<dbReference type="InterPro" id="IPR046338">
    <property type="entry name" value="GAIN_dom_sf"/>
</dbReference>
<keyword evidence="2 6" id="KW-0812">Transmembrane</keyword>
<dbReference type="PRINTS" id="PR00249">
    <property type="entry name" value="GPCRSECRETIN"/>
</dbReference>
<keyword evidence="10" id="KW-1185">Reference proteome</keyword>
<keyword evidence="3 6" id="KW-1133">Transmembrane helix</keyword>
<proteinExistence type="predicted"/>
<feature type="domain" description="G-protein coupled receptors family 2 profile 2" evidence="9">
    <location>
        <begin position="268"/>
        <end position="520"/>
    </location>
</feature>
<dbReference type="GO" id="GO:0004930">
    <property type="term" value="F:G protein-coupled receptor activity"/>
    <property type="evidence" value="ECO:0007669"/>
    <property type="project" value="InterPro"/>
</dbReference>
<evidence type="ECO:0000256" key="3">
    <source>
        <dbReference type="ARBA" id="ARBA00022989"/>
    </source>
</evidence>
<feature type="transmembrane region" description="Helical" evidence="6">
    <location>
        <begin position="374"/>
        <end position="396"/>
    </location>
</feature>
<gene>
    <name evidence="11" type="primary">ADGRG5</name>
</gene>
<feature type="transmembrane region" description="Helical" evidence="6">
    <location>
        <begin position="304"/>
        <end position="326"/>
    </location>
</feature>
<dbReference type="PANTHER" id="PTHR12011:SF326">
    <property type="entry name" value="ADHESION G-PROTEIN COUPLED RECEPTOR G5"/>
    <property type="match status" value="1"/>
</dbReference>
<evidence type="ECO:0000256" key="4">
    <source>
        <dbReference type="ARBA" id="ARBA00023136"/>
    </source>
</evidence>
<feature type="transmembrane region" description="Helical" evidence="6">
    <location>
        <begin position="427"/>
        <end position="448"/>
    </location>
</feature>
<keyword evidence="11" id="KW-0675">Receptor</keyword>
<dbReference type="Proteomes" id="UP001190640">
    <property type="component" value="Chromosome 16"/>
</dbReference>
<reference evidence="11" key="1">
    <citation type="submission" date="2025-08" db="UniProtKB">
        <authorList>
            <consortium name="RefSeq"/>
        </authorList>
    </citation>
    <scope>IDENTIFICATION</scope>
    <source>
        <tissue evidence="11">Blood</tissue>
    </source>
</reference>
<feature type="transmembrane region" description="Helical" evidence="6">
    <location>
        <begin position="270"/>
        <end position="292"/>
    </location>
</feature>
<dbReference type="GeneID" id="129344156"/>
<dbReference type="Gene3D" id="2.60.220.50">
    <property type="match status" value="1"/>
</dbReference>
<feature type="transmembrane region" description="Helical" evidence="6">
    <location>
        <begin position="498"/>
        <end position="518"/>
    </location>
</feature>
<dbReference type="InterPro" id="IPR000832">
    <property type="entry name" value="GPCR_2_secretin-like"/>
</dbReference>
<dbReference type="GO" id="GO:0007189">
    <property type="term" value="P:adenylate cyclase-activating G protein-coupled receptor signaling pathway"/>
    <property type="evidence" value="ECO:0007669"/>
    <property type="project" value="TreeGrafter"/>
</dbReference>
<keyword evidence="7" id="KW-0732">Signal</keyword>
<evidence type="ECO:0000259" key="9">
    <source>
        <dbReference type="PROSITE" id="PS50261"/>
    </source>
</evidence>
<dbReference type="CTD" id="221188"/>
<feature type="chain" id="PRO_5041729812" evidence="7">
    <location>
        <begin position="20"/>
        <end position="551"/>
    </location>
</feature>